<reference evidence="8" key="1">
    <citation type="submission" date="2019-08" db="EMBL/GenBank/DDBJ databases">
        <authorList>
            <person name="Kucharzyk K."/>
            <person name="Murdoch R.W."/>
            <person name="Higgins S."/>
            <person name="Loffler F."/>
        </authorList>
    </citation>
    <scope>NUCLEOTIDE SEQUENCE</scope>
</reference>
<organism evidence="8">
    <name type="scientific">bioreactor metagenome</name>
    <dbReference type="NCBI Taxonomy" id="1076179"/>
    <lineage>
        <taxon>unclassified sequences</taxon>
        <taxon>metagenomes</taxon>
        <taxon>ecological metagenomes</taxon>
    </lineage>
</organism>
<dbReference type="InterPro" id="IPR004845">
    <property type="entry name" value="T2SS_GspD_CS"/>
</dbReference>
<evidence type="ECO:0000256" key="1">
    <source>
        <dbReference type="ARBA" id="ARBA00004370"/>
    </source>
</evidence>
<dbReference type="InterPro" id="IPR005644">
    <property type="entry name" value="NolW-like"/>
</dbReference>
<dbReference type="InterPro" id="IPR001775">
    <property type="entry name" value="GspD/PilQ"/>
</dbReference>
<dbReference type="InterPro" id="IPR050810">
    <property type="entry name" value="Bact_Secretion_Sys_Channel"/>
</dbReference>
<keyword evidence="2" id="KW-0813">Transport</keyword>
<keyword evidence="4" id="KW-0472">Membrane</keyword>
<evidence type="ECO:0000313" key="8">
    <source>
        <dbReference type="EMBL" id="MPL60420.1"/>
    </source>
</evidence>
<proteinExistence type="predicted"/>
<dbReference type="Pfam" id="PF03958">
    <property type="entry name" value="Secretin_N"/>
    <property type="match status" value="1"/>
</dbReference>
<sequence length="464" mass="51169">MALEARMKRNAIIIIFLTLFISILLPSYAGAQNVDLNFVDEDVRTIFYTLASVSHTNIIVDDVVQGKITIRLNNVPLETAIDLITKTKGLTYQKVGDVIAIGTPNHLGRGFGNIHVYKLKYAQPNQALNMIMAMLFGEKAGVKESAQQGQQQATQQSSQQTETTRTTTTIKTYDRVQIDEAINSIIFYGSQNEADQIEKLITEIDIPAQQVSLEAQVIAISKSALKDLGVDWEWQKAPTYAEYEQPTIELVADGTDANGNTKYREVTTEQGKFTRNKSEMIGTIRFGRSPNGFPYEFLYQAKISALISNGNAKVLARPKVTTINGKQAYILIGDSIPVPVTTTQNDITTNSYEYKDAGIMLKYTPRINSDGKITAVVHTEVSTPILIPSLNAYQITKREASTEVRLNDGETMVIGGLIGSQESGGKNKVPFLGDLPLIGKLFQSVHESKTETEVVIFLTPHIVN</sequence>
<dbReference type="PRINTS" id="PR00811">
    <property type="entry name" value="BCTERIALGSPD"/>
</dbReference>
<dbReference type="InterPro" id="IPR011662">
    <property type="entry name" value="Secretin/TonB_short_N"/>
</dbReference>
<protein>
    <submittedName>
        <fullName evidence="8">Type IV pilus biogenesis and competence protein PilQ</fullName>
    </submittedName>
</protein>
<dbReference type="EMBL" id="VSSQ01000012">
    <property type="protein sequence ID" value="MPL60420.1"/>
    <property type="molecule type" value="Genomic_DNA"/>
</dbReference>
<keyword evidence="5" id="KW-0998">Cell outer membrane</keyword>
<dbReference type="PRINTS" id="PR01032">
    <property type="entry name" value="PHAGEIV"/>
</dbReference>
<dbReference type="AlphaFoldDB" id="A0A644T0E5"/>
<evidence type="ECO:0000256" key="2">
    <source>
        <dbReference type="ARBA" id="ARBA00022448"/>
    </source>
</evidence>
<dbReference type="GO" id="GO:0015627">
    <property type="term" value="C:type II protein secretion system complex"/>
    <property type="evidence" value="ECO:0007669"/>
    <property type="project" value="TreeGrafter"/>
</dbReference>
<evidence type="ECO:0000256" key="6">
    <source>
        <dbReference type="SAM" id="MobiDB-lite"/>
    </source>
</evidence>
<name>A0A644T0E5_9ZZZZ</name>
<dbReference type="InterPro" id="IPR004846">
    <property type="entry name" value="T2SS/T3SS_dom"/>
</dbReference>
<dbReference type="Pfam" id="PF07660">
    <property type="entry name" value="STN"/>
    <property type="match status" value="1"/>
</dbReference>
<dbReference type="SMART" id="SM00965">
    <property type="entry name" value="STN"/>
    <property type="match status" value="1"/>
</dbReference>
<accession>A0A644T0E5</accession>
<dbReference type="GO" id="GO:0009306">
    <property type="term" value="P:protein secretion"/>
    <property type="evidence" value="ECO:0007669"/>
    <property type="project" value="InterPro"/>
</dbReference>
<evidence type="ECO:0000256" key="5">
    <source>
        <dbReference type="ARBA" id="ARBA00023237"/>
    </source>
</evidence>
<dbReference type="PANTHER" id="PTHR30332:SF17">
    <property type="entry name" value="TYPE IV PILIATION SYSTEM PROTEIN DR_0774-RELATED"/>
    <property type="match status" value="1"/>
</dbReference>
<dbReference type="InterPro" id="IPR038591">
    <property type="entry name" value="NolW-like_sf"/>
</dbReference>
<feature type="region of interest" description="Disordered" evidence="6">
    <location>
        <begin position="146"/>
        <end position="166"/>
    </location>
</feature>
<dbReference type="GO" id="GO:0019867">
    <property type="term" value="C:outer membrane"/>
    <property type="evidence" value="ECO:0007669"/>
    <property type="project" value="InterPro"/>
</dbReference>
<dbReference type="Gene3D" id="3.30.1370.120">
    <property type="match status" value="1"/>
</dbReference>
<dbReference type="Pfam" id="PF00263">
    <property type="entry name" value="Secretin"/>
    <property type="match status" value="1"/>
</dbReference>
<dbReference type="PROSITE" id="PS00875">
    <property type="entry name" value="T2SP_D"/>
    <property type="match status" value="1"/>
</dbReference>
<evidence type="ECO:0000259" key="7">
    <source>
        <dbReference type="SMART" id="SM00965"/>
    </source>
</evidence>
<dbReference type="PANTHER" id="PTHR30332">
    <property type="entry name" value="PROBABLE GENERAL SECRETION PATHWAY PROTEIN D"/>
    <property type="match status" value="1"/>
</dbReference>
<feature type="domain" description="Secretin/TonB short N-terminal" evidence="7">
    <location>
        <begin position="56"/>
        <end position="104"/>
    </location>
</feature>
<comment type="subcellular location">
    <subcellularLocation>
        <location evidence="1">Membrane</location>
    </subcellularLocation>
</comment>
<comment type="caution">
    <text evidence="8">The sequence shown here is derived from an EMBL/GenBank/DDBJ whole genome shotgun (WGS) entry which is preliminary data.</text>
</comment>
<keyword evidence="3" id="KW-0732">Signal</keyword>
<evidence type="ECO:0000256" key="4">
    <source>
        <dbReference type="ARBA" id="ARBA00023136"/>
    </source>
</evidence>
<evidence type="ECO:0000256" key="3">
    <source>
        <dbReference type="ARBA" id="ARBA00022729"/>
    </source>
</evidence>
<gene>
    <name evidence="8" type="primary">pilQ</name>
    <name evidence="8" type="ORF">SDC9_05981</name>
</gene>
<feature type="compositionally biased region" description="Low complexity" evidence="6">
    <location>
        <begin position="147"/>
        <end position="166"/>
    </location>
</feature>
<dbReference type="Gene3D" id="3.30.1370.130">
    <property type="match status" value="1"/>
</dbReference>